<dbReference type="OrthoDB" id="3698749at2"/>
<dbReference type="Proteomes" id="UP000294927">
    <property type="component" value="Unassembled WGS sequence"/>
</dbReference>
<protein>
    <recommendedName>
        <fullName evidence="3">PE family protein</fullName>
    </recommendedName>
</protein>
<evidence type="ECO:0000313" key="2">
    <source>
        <dbReference type="Proteomes" id="UP000294927"/>
    </source>
</evidence>
<evidence type="ECO:0000313" key="1">
    <source>
        <dbReference type="EMBL" id="TDV50738.1"/>
    </source>
</evidence>
<organism evidence="1 2">
    <name type="scientific">Actinophytocola oryzae</name>
    <dbReference type="NCBI Taxonomy" id="502181"/>
    <lineage>
        <taxon>Bacteria</taxon>
        <taxon>Bacillati</taxon>
        <taxon>Actinomycetota</taxon>
        <taxon>Actinomycetes</taxon>
        <taxon>Pseudonocardiales</taxon>
        <taxon>Pseudonocardiaceae</taxon>
    </lineage>
</organism>
<proteinExistence type="predicted"/>
<evidence type="ECO:0008006" key="3">
    <source>
        <dbReference type="Google" id="ProtNLM"/>
    </source>
</evidence>
<dbReference type="RefSeq" id="WP_133903989.1">
    <property type="nucleotide sequence ID" value="NZ_SOCP01000006.1"/>
</dbReference>
<accession>A0A4R7VN44</accession>
<keyword evidence="2" id="KW-1185">Reference proteome</keyword>
<comment type="caution">
    <text evidence="1">The sequence shown here is derived from an EMBL/GenBank/DDBJ whole genome shotgun (WGS) entry which is preliminary data.</text>
</comment>
<name>A0A4R7VN44_9PSEU</name>
<gene>
    <name evidence="1" type="ORF">CLV71_10679</name>
</gene>
<dbReference type="AlphaFoldDB" id="A0A4R7VN44"/>
<reference evidence="1 2" key="1">
    <citation type="submission" date="2019-03" db="EMBL/GenBank/DDBJ databases">
        <title>Genomic Encyclopedia of Archaeal and Bacterial Type Strains, Phase II (KMG-II): from individual species to whole genera.</title>
        <authorList>
            <person name="Goeker M."/>
        </authorList>
    </citation>
    <scope>NUCLEOTIDE SEQUENCE [LARGE SCALE GENOMIC DNA]</scope>
    <source>
        <strain evidence="1 2">DSM 45499</strain>
    </source>
</reference>
<dbReference type="EMBL" id="SOCP01000006">
    <property type="protein sequence ID" value="TDV50738.1"/>
    <property type="molecule type" value="Genomic_DNA"/>
</dbReference>
<sequence length="137" mass="14604">MGGELNQGSGPRSLSEIADSGAGAGGSFVYDEATLRALVQKWVELADHYNGSLRRTGLGAVAPPGNDFASEAMAGSANTSGTAYLRYLTENYWLCIKQAQLLQDTLDDYLGQEHHSVIAFTRSVDERPDEPAAQPGI</sequence>